<dbReference type="PANTHER" id="PTHR12306">
    <property type="entry name" value="CELL DEATH ACTIVATOR CIDE"/>
    <property type="match status" value="1"/>
</dbReference>
<sequence length="275" mass="31048">MESNAVQLTRMEYAMKSLSLLNPKSLSRYVAVSTSVVTQQLLSEPSPEPLRARPCRVSTQDRSVRKGITAHSLEDLLHKVRDTLMLANKPFFLVLEEDGTVVETEEYFQTLADDTVFMALQKGQKWQPPSDQVRCHLWRENIGNQKSLRGANHTLVLIQGSRYQLSLSHKPAKKIDVARVTFDLYKLNPQDFIGCLNVKATLYGTYSLSYNLHCYGAKRVMKEALRWALFSMQATGHMLLGTSCYMQQLLDATEEGQPPKGKAPSLIPTCLKILQ</sequence>
<proteinExistence type="inferred from homology"/>
<reference evidence="20 21" key="1">
    <citation type="journal article" date="2020" name="Nature">
        <title>Six reference-quality genomes reveal evolution of bat adaptations.</title>
        <authorList>
            <person name="Jebb D."/>
            <person name="Huang Z."/>
            <person name="Pippel M."/>
            <person name="Hughes G.M."/>
            <person name="Lavrichenko K."/>
            <person name="Devanna P."/>
            <person name="Winkler S."/>
            <person name="Jermiin L.S."/>
            <person name="Skirmuntt E.C."/>
            <person name="Katzourakis A."/>
            <person name="Burkitt-Gray L."/>
            <person name="Ray D.A."/>
            <person name="Sullivan K.A.M."/>
            <person name="Roscito J.G."/>
            <person name="Kirilenko B.M."/>
            <person name="Davalos L.M."/>
            <person name="Corthals A.P."/>
            <person name="Power M.L."/>
            <person name="Jones G."/>
            <person name="Ransome R.D."/>
            <person name="Dechmann D.K.N."/>
            <person name="Locatelli A.G."/>
            <person name="Puechmaille S.J."/>
            <person name="Fedrigo O."/>
            <person name="Jarvis E.D."/>
            <person name="Hiller M."/>
            <person name="Vernes S.C."/>
            <person name="Myers E.W."/>
            <person name="Teeling E.C."/>
        </authorList>
    </citation>
    <scope>NUCLEOTIDE SEQUENCE [LARGE SCALE GENOMIC DNA]</scope>
    <source>
        <strain evidence="20">MMyoMyo1</strain>
        <tissue evidence="20">Flight muscle</tissue>
    </source>
</reference>
<dbReference type="Gene3D" id="3.10.20.10">
    <property type="match status" value="1"/>
</dbReference>
<evidence type="ECO:0000313" key="21">
    <source>
        <dbReference type="Proteomes" id="UP000527355"/>
    </source>
</evidence>
<evidence type="ECO:0000256" key="2">
    <source>
        <dbReference type="ARBA" id="ARBA00004240"/>
    </source>
</evidence>
<evidence type="ECO:0000256" key="15">
    <source>
        <dbReference type="ARBA" id="ARBA00060878"/>
    </source>
</evidence>
<dbReference type="Proteomes" id="UP000527355">
    <property type="component" value="Unassembled WGS sequence"/>
</dbReference>
<comment type="catalytic activity">
    <reaction evidence="14">
        <text>a triacyl-sn-glycerol(in) = a triacyl-sn-glycerol(out)</text>
        <dbReference type="Rhea" id="RHEA:39011"/>
        <dbReference type="ChEBI" id="CHEBI:64615"/>
    </reaction>
</comment>
<keyword evidence="9" id="KW-0805">Transcription regulation</keyword>
<evidence type="ECO:0000256" key="7">
    <source>
        <dbReference type="ARBA" id="ARBA00022824"/>
    </source>
</evidence>
<dbReference type="SUPFAM" id="SSF54277">
    <property type="entry name" value="CAD &amp; PB1 domains"/>
    <property type="match status" value="1"/>
</dbReference>
<dbReference type="GO" id="GO:0050995">
    <property type="term" value="P:negative regulation of lipid catabolic process"/>
    <property type="evidence" value="ECO:0007669"/>
    <property type="project" value="UniProtKB-ARBA"/>
</dbReference>
<evidence type="ECO:0000256" key="9">
    <source>
        <dbReference type="ARBA" id="ARBA00023015"/>
    </source>
</evidence>
<dbReference type="GO" id="GO:0005783">
    <property type="term" value="C:endoplasmic reticulum"/>
    <property type="evidence" value="ECO:0007669"/>
    <property type="project" value="UniProtKB-SubCell"/>
</dbReference>
<feature type="domain" description="CIDE-N" evidence="19">
    <location>
        <begin position="51"/>
        <end position="128"/>
    </location>
</feature>
<keyword evidence="12" id="KW-0804">Transcription</keyword>
<keyword evidence="6 18" id="KW-0053">Apoptosis</keyword>
<organism evidence="20 21">
    <name type="scientific">Myotis myotis</name>
    <name type="common">Greater mouse-eared bat</name>
    <name type="synonym">Vespertilio myotis</name>
    <dbReference type="NCBI Taxonomy" id="51298"/>
    <lineage>
        <taxon>Eukaryota</taxon>
        <taxon>Metazoa</taxon>
        <taxon>Chordata</taxon>
        <taxon>Craniata</taxon>
        <taxon>Vertebrata</taxon>
        <taxon>Euteleostomi</taxon>
        <taxon>Mammalia</taxon>
        <taxon>Eutheria</taxon>
        <taxon>Laurasiatheria</taxon>
        <taxon>Chiroptera</taxon>
        <taxon>Yangochiroptera</taxon>
        <taxon>Vespertilionidae</taxon>
        <taxon>Myotis</taxon>
    </lineage>
</organism>
<evidence type="ECO:0000256" key="17">
    <source>
        <dbReference type="ARBA" id="ARBA00082419"/>
    </source>
</evidence>
<keyword evidence="13" id="KW-0539">Nucleus</keyword>
<dbReference type="GO" id="GO:0006915">
    <property type="term" value="P:apoptotic process"/>
    <property type="evidence" value="ECO:0007669"/>
    <property type="project" value="UniProtKB-UniRule"/>
</dbReference>
<keyword evidence="21" id="KW-1185">Reference proteome</keyword>
<evidence type="ECO:0000256" key="10">
    <source>
        <dbReference type="ARBA" id="ARBA00023055"/>
    </source>
</evidence>
<dbReference type="AlphaFoldDB" id="A0A7J7UBN1"/>
<keyword evidence="10" id="KW-0445">Lipid transport</keyword>
<evidence type="ECO:0000256" key="12">
    <source>
        <dbReference type="ARBA" id="ARBA00023163"/>
    </source>
</evidence>
<evidence type="ECO:0000259" key="19">
    <source>
        <dbReference type="PROSITE" id="PS51135"/>
    </source>
</evidence>
<keyword evidence="4" id="KW-0813">Transport</keyword>
<dbReference type="GO" id="GO:0005634">
    <property type="term" value="C:nucleus"/>
    <property type="evidence" value="ECO:0007669"/>
    <property type="project" value="UniProtKB-SubCell"/>
</dbReference>
<dbReference type="PROSITE" id="PS51135">
    <property type="entry name" value="CIDE_N"/>
    <property type="match status" value="1"/>
</dbReference>
<evidence type="ECO:0000256" key="11">
    <source>
        <dbReference type="ARBA" id="ARBA00023159"/>
    </source>
</evidence>
<evidence type="ECO:0000256" key="14">
    <source>
        <dbReference type="ARBA" id="ARBA00051167"/>
    </source>
</evidence>
<evidence type="ECO:0000256" key="1">
    <source>
        <dbReference type="ARBA" id="ARBA00004123"/>
    </source>
</evidence>
<accession>A0A7J7UBN1</accession>
<keyword evidence="5" id="KW-0551">Lipid droplet</keyword>
<dbReference type="GO" id="GO:0019915">
    <property type="term" value="P:lipid storage"/>
    <property type="evidence" value="ECO:0007669"/>
    <property type="project" value="UniProtKB-ARBA"/>
</dbReference>
<dbReference type="GO" id="GO:0005811">
    <property type="term" value="C:lipid droplet"/>
    <property type="evidence" value="ECO:0007669"/>
    <property type="project" value="UniProtKB-SubCell"/>
</dbReference>
<keyword evidence="7" id="KW-0256">Endoplasmic reticulum</keyword>
<comment type="subcellular location">
    <subcellularLocation>
        <location evidence="2">Endoplasmic reticulum</location>
    </subcellularLocation>
    <subcellularLocation>
        <location evidence="3">Lipid droplet</location>
    </subcellularLocation>
    <subcellularLocation>
        <location evidence="1">Nucleus</location>
    </subcellularLocation>
</comment>
<dbReference type="GO" id="GO:0042981">
    <property type="term" value="P:regulation of apoptotic process"/>
    <property type="evidence" value="ECO:0007669"/>
    <property type="project" value="TreeGrafter"/>
</dbReference>
<evidence type="ECO:0000256" key="13">
    <source>
        <dbReference type="ARBA" id="ARBA00023242"/>
    </source>
</evidence>
<comment type="similarity">
    <text evidence="15">Belongs to the CIDE family.</text>
</comment>
<evidence type="ECO:0000256" key="8">
    <source>
        <dbReference type="ARBA" id="ARBA00022843"/>
    </source>
</evidence>
<evidence type="ECO:0000256" key="6">
    <source>
        <dbReference type="ARBA" id="ARBA00022703"/>
    </source>
</evidence>
<dbReference type="GO" id="GO:0006869">
    <property type="term" value="P:lipid transport"/>
    <property type="evidence" value="ECO:0007669"/>
    <property type="project" value="UniProtKB-KW"/>
</dbReference>
<protein>
    <recommendedName>
        <fullName evidence="16">Lipid transferase CIDEC</fullName>
    </recommendedName>
    <alternativeName>
        <fullName evidence="17">Cell death-inducing DFFA-like effector protein C</fullName>
    </alternativeName>
</protein>
<evidence type="ECO:0000256" key="4">
    <source>
        <dbReference type="ARBA" id="ARBA00022448"/>
    </source>
</evidence>
<dbReference type="Pfam" id="PF02017">
    <property type="entry name" value="CIDE-N"/>
    <property type="match status" value="1"/>
</dbReference>
<dbReference type="InterPro" id="IPR003508">
    <property type="entry name" value="CIDE-N_dom"/>
</dbReference>
<evidence type="ECO:0000256" key="16">
    <source>
        <dbReference type="ARBA" id="ARBA00067120"/>
    </source>
</evidence>
<dbReference type="GO" id="GO:0160077">
    <property type="term" value="P:lipid droplet fusion"/>
    <property type="evidence" value="ECO:0007669"/>
    <property type="project" value="UniProtKB-ARBA"/>
</dbReference>
<dbReference type="SMART" id="SM00266">
    <property type="entry name" value="CAD"/>
    <property type="match status" value="1"/>
</dbReference>
<name>A0A7J7UBN1_MYOMY</name>
<dbReference type="VEuPathDB" id="HostDB:GeneID_118668039"/>
<evidence type="ECO:0000256" key="18">
    <source>
        <dbReference type="PROSITE-ProRule" id="PRU00447"/>
    </source>
</evidence>
<dbReference type="EMBL" id="JABWUV010000013">
    <property type="protein sequence ID" value="KAF6310254.1"/>
    <property type="molecule type" value="Genomic_DNA"/>
</dbReference>
<evidence type="ECO:0000256" key="5">
    <source>
        <dbReference type="ARBA" id="ARBA00022677"/>
    </source>
</evidence>
<evidence type="ECO:0000313" key="20">
    <source>
        <dbReference type="EMBL" id="KAF6310254.1"/>
    </source>
</evidence>
<keyword evidence="11" id="KW-0010">Activator</keyword>
<gene>
    <name evidence="20" type="ORF">mMyoMyo1_002878</name>
</gene>
<keyword evidence="8" id="KW-0832">Ubl conjugation</keyword>
<comment type="caution">
    <text evidence="20">The sequence shown here is derived from an EMBL/GenBank/DDBJ whole genome shotgun (WGS) entry which is preliminary data.</text>
</comment>
<evidence type="ECO:0000256" key="3">
    <source>
        <dbReference type="ARBA" id="ARBA00004502"/>
    </source>
</evidence>
<dbReference type="PANTHER" id="PTHR12306:SF9">
    <property type="entry name" value="LIPID TRANSFERASE CIDEC"/>
    <property type="match status" value="1"/>
</dbReference>
<dbReference type="FunFam" id="3.10.20.10:FF:000004">
    <property type="entry name" value="cell death activator CIDE-3 isoform X1"/>
    <property type="match status" value="1"/>
</dbReference>